<dbReference type="InterPro" id="IPR013785">
    <property type="entry name" value="Aldolase_TIM"/>
</dbReference>
<gene>
    <name evidence="7" type="ORF">LAESUDRAFT_731632</name>
</gene>
<keyword evidence="3" id="KW-0288">FMN</keyword>
<dbReference type="InterPro" id="IPR001155">
    <property type="entry name" value="OxRdtase_FMN_N"/>
</dbReference>
<keyword evidence="4" id="KW-0560">Oxidoreductase</keyword>
<dbReference type="SUPFAM" id="SSF51395">
    <property type="entry name" value="FMN-linked oxidoreductases"/>
    <property type="match status" value="1"/>
</dbReference>
<dbReference type="Proteomes" id="UP000076871">
    <property type="component" value="Unassembled WGS sequence"/>
</dbReference>
<feature type="transmembrane region" description="Helical" evidence="5">
    <location>
        <begin position="504"/>
        <end position="521"/>
    </location>
</feature>
<protein>
    <submittedName>
        <fullName evidence="7">FMN-linked oxidoreductase</fullName>
    </submittedName>
</protein>
<evidence type="ECO:0000256" key="4">
    <source>
        <dbReference type="ARBA" id="ARBA00023002"/>
    </source>
</evidence>
<evidence type="ECO:0000256" key="2">
    <source>
        <dbReference type="ARBA" id="ARBA00022630"/>
    </source>
</evidence>
<proteinExistence type="inferred from homology"/>
<dbReference type="OrthoDB" id="1663137at2759"/>
<keyword evidence="5" id="KW-0472">Membrane</keyword>
<feature type="transmembrane region" description="Helical" evidence="5">
    <location>
        <begin position="533"/>
        <end position="553"/>
    </location>
</feature>
<dbReference type="GO" id="GO:0010181">
    <property type="term" value="F:FMN binding"/>
    <property type="evidence" value="ECO:0007669"/>
    <property type="project" value="InterPro"/>
</dbReference>
<dbReference type="PANTHER" id="PTHR43656">
    <property type="entry name" value="BINDING OXIDOREDUCTASE, PUTATIVE (AFU_ORTHOLOGUE AFUA_2G08260)-RELATED"/>
    <property type="match status" value="1"/>
</dbReference>
<dbReference type="STRING" id="1314785.A0A165BH43"/>
<keyword evidence="5" id="KW-1133">Transmembrane helix</keyword>
<feature type="domain" description="NADH:flavin oxidoreductase/NADH oxidase N-terminal" evidence="6">
    <location>
        <begin position="35"/>
        <end position="291"/>
    </location>
</feature>
<dbReference type="GO" id="GO:0016491">
    <property type="term" value="F:oxidoreductase activity"/>
    <property type="evidence" value="ECO:0007669"/>
    <property type="project" value="UniProtKB-KW"/>
</dbReference>
<keyword evidence="5" id="KW-0812">Transmembrane</keyword>
<dbReference type="Gene3D" id="3.20.20.70">
    <property type="entry name" value="Aldolase class I"/>
    <property type="match status" value="1"/>
</dbReference>
<evidence type="ECO:0000313" key="7">
    <source>
        <dbReference type="EMBL" id="KZT01045.1"/>
    </source>
</evidence>
<evidence type="ECO:0000259" key="6">
    <source>
        <dbReference type="Pfam" id="PF00724"/>
    </source>
</evidence>
<dbReference type="RefSeq" id="XP_040758785.1">
    <property type="nucleotide sequence ID" value="XM_040910081.1"/>
</dbReference>
<dbReference type="InterPro" id="IPR051799">
    <property type="entry name" value="NADH_flavin_oxidoreductase"/>
</dbReference>
<keyword evidence="2" id="KW-0285">Flavoprotein</keyword>
<evidence type="ECO:0000256" key="1">
    <source>
        <dbReference type="ARBA" id="ARBA00005979"/>
    </source>
</evidence>
<keyword evidence="8" id="KW-1185">Reference proteome</keyword>
<dbReference type="InParanoid" id="A0A165BH43"/>
<reference evidence="7 8" key="1">
    <citation type="journal article" date="2016" name="Mol. Biol. Evol.">
        <title>Comparative Genomics of Early-Diverging Mushroom-Forming Fungi Provides Insights into the Origins of Lignocellulose Decay Capabilities.</title>
        <authorList>
            <person name="Nagy L.G."/>
            <person name="Riley R."/>
            <person name="Tritt A."/>
            <person name="Adam C."/>
            <person name="Daum C."/>
            <person name="Floudas D."/>
            <person name="Sun H."/>
            <person name="Yadav J.S."/>
            <person name="Pangilinan J."/>
            <person name="Larsson K.H."/>
            <person name="Matsuura K."/>
            <person name="Barry K."/>
            <person name="Labutti K."/>
            <person name="Kuo R."/>
            <person name="Ohm R.A."/>
            <person name="Bhattacharya S.S."/>
            <person name="Shirouzu T."/>
            <person name="Yoshinaga Y."/>
            <person name="Martin F.M."/>
            <person name="Grigoriev I.V."/>
            <person name="Hibbett D.S."/>
        </authorList>
    </citation>
    <scope>NUCLEOTIDE SEQUENCE [LARGE SCALE GENOMIC DNA]</scope>
    <source>
        <strain evidence="7 8">93-53</strain>
    </source>
</reference>
<name>A0A165BH43_9APHY</name>
<comment type="similarity">
    <text evidence="1">Belongs to the NADH:flavin oxidoreductase/NADH oxidase family.</text>
</comment>
<dbReference type="EMBL" id="KV427671">
    <property type="protein sequence ID" value="KZT01045.1"/>
    <property type="molecule type" value="Genomic_DNA"/>
</dbReference>
<dbReference type="Pfam" id="PF00724">
    <property type="entry name" value="Oxidored_FMN"/>
    <property type="match status" value="1"/>
</dbReference>
<sequence>MDTAQAAHKCGQDADDADIDASQELLTAIKLTCGRTVPNRLVKVAMYEHMSNLYGGPPNEAHFELYSRWSKGEWGMICTGNVQVCNDHLTLGRDMVVPEHITPETVEPFRRLADAIHGEAYTKAQERDNKPLAIMQLSHPGRQSANILGGRWPFVPPLAPSAVPIGRTRRAGTSAASSLLSFILLLVFFQTPRRMSVADIDEVVDAFVRGARLAAESGFDGVELHAAHGYLISQFMSSKTNLRNDEYSAHSDPLRLLRRIVSAIRGSSAIASDFVVGIKLNASDYVEHQNSDNPSDYSQAQEDRAMQHLREIASWNMVDYIQVSGGDYEDPAFMIKTKMQSSRQTLFTRFAHEAVQVLSSTSSEQFGGNALSSAACNGRPLPLVMLTGGLRTLPLLTSALANKHAHLLGVGRLAVLCPELPRMLQDGMSKTILSEPLPEPDLTGLGIVPPSGQSIFSKLERAVLWVMIVLWDSIPVELPKLVGAGTDMAWHIVMMRRIARGQDVDFSVGGLAAVLRMWLWVAPWQEEDSLWDSYAWVLMGLIGVLVGIIIGMLL</sequence>
<evidence type="ECO:0000256" key="5">
    <source>
        <dbReference type="SAM" id="Phobius"/>
    </source>
</evidence>
<dbReference type="AlphaFoldDB" id="A0A165BH43"/>
<evidence type="ECO:0000256" key="3">
    <source>
        <dbReference type="ARBA" id="ARBA00022643"/>
    </source>
</evidence>
<dbReference type="GeneID" id="63827110"/>
<accession>A0A165BH43</accession>
<evidence type="ECO:0000313" key="8">
    <source>
        <dbReference type="Proteomes" id="UP000076871"/>
    </source>
</evidence>
<organism evidence="7 8">
    <name type="scientific">Laetiporus sulphureus 93-53</name>
    <dbReference type="NCBI Taxonomy" id="1314785"/>
    <lineage>
        <taxon>Eukaryota</taxon>
        <taxon>Fungi</taxon>
        <taxon>Dikarya</taxon>
        <taxon>Basidiomycota</taxon>
        <taxon>Agaricomycotina</taxon>
        <taxon>Agaricomycetes</taxon>
        <taxon>Polyporales</taxon>
        <taxon>Laetiporus</taxon>
    </lineage>
</organism>
<dbReference type="PANTHER" id="PTHR43656:SF2">
    <property type="entry name" value="BINDING OXIDOREDUCTASE, PUTATIVE (AFU_ORTHOLOGUE AFUA_2G08260)-RELATED"/>
    <property type="match status" value="1"/>
</dbReference>